<protein>
    <submittedName>
        <fullName evidence="2">Protein ECERIFERUM 26-like</fullName>
    </submittedName>
</protein>
<dbReference type="Pfam" id="PF02458">
    <property type="entry name" value="Transferase"/>
    <property type="match status" value="1"/>
</dbReference>
<dbReference type="EMBL" id="JAAIUW010000003">
    <property type="protein sequence ID" value="KAF7837022.1"/>
    <property type="molecule type" value="Genomic_DNA"/>
</dbReference>
<reference evidence="2" key="1">
    <citation type="submission" date="2020-09" db="EMBL/GenBank/DDBJ databases">
        <title>Genome-Enabled Discovery of Anthraquinone Biosynthesis in Senna tora.</title>
        <authorList>
            <person name="Kang S.-H."/>
            <person name="Pandey R.P."/>
            <person name="Lee C.-M."/>
            <person name="Sim J.-S."/>
            <person name="Jeong J.-T."/>
            <person name="Choi B.-S."/>
            <person name="Jung M."/>
            <person name="Ginzburg D."/>
            <person name="Zhao K."/>
            <person name="Won S.Y."/>
            <person name="Oh T.-J."/>
            <person name="Yu Y."/>
            <person name="Kim N.-H."/>
            <person name="Lee O.R."/>
            <person name="Lee T.-H."/>
            <person name="Bashyal P."/>
            <person name="Kim T.-S."/>
            <person name="Lee W.-H."/>
            <person name="Kawkins C."/>
            <person name="Kim C.-K."/>
            <person name="Kim J.S."/>
            <person name="Ahn B.O."/>
            <person name="Rhee S.Y."/>
            <person name="Sohng J.K."/>
        </authorList>
    </citation>
    <scope>NUCLEOTIDE SEQUENCE</scope>
    <source>
        <tissue evidence="2">Leaf</tissue>
    </source>
</reference>
<evidence type="ECO:0000313" key="2">
    <source>
        <dbReference type="EMBL" id="KAF7837022.1"/>
    </source>
</evidence>
<evidence type="ECO:0000256" key="1">
    <source>
        <dbReference type="ARBA" id="ARBA00009861"/>
    </source>
</evidence>
<organism evidence="2 3">
    <name type="scientific">Senna tora</name>
    <dbReference type="NCBI Taxonomy" id="362788"/>
    <lineage>
        <taxon>Eukaryota</taxon>
        <taxon>Viridiplantae</taxon>
        <taxon>Streptophyta</taxon>
        <taxon>Embryophyta</taxon>
        <taxon>Tracheophyta</taxon>
        <taxon>Spermatophyta</taxon>
        <taxon>Magnoliopsida</taxon>
        <taxon>eudicotyledons</taxon>
        <taxon>Gunneridae</taxon>
        <taxon>Pentapetalae</taxon>
        <taxon>rosids</taxon>
        <taxon>fabids</taxon>
        <taxon>Fabales</taxon>
        <taxon>Fabaceae</taxon>
        <taxon>Caesalpinioideae</taxon>
        <taxon>Cassia clade</taxon>
        <taxon>Senna</taxon>
    </lineage>
</organism>
<gene>
    <name evidence="2" type="ORF">G2W53_005504</name>
</gene>
<dbReference type="Proteomes" id="UP000634136">
    <property type="component" value="Unassembled WGS sequence"/>
</dbReference>
<dbReference type="AlphaFoldDB" id="A0A834X292"/>
<dbReference type="InterPro" id="IPR050317">
    <property type="entry name" value="Plant_Fungal_Acyltransferase"/>
</dbReference>
<sequence>MVFPQEESLVYDVRLSSVGPARSTGTDVFHNPSGLDLAMKLHYLRVVYFFESEGAQGLSVMKIKETMFTWFNHYFIACGRFRRSETSGRPYIKCNDCGARFIEAKCNKSLDEWLEMKDWPLHKLLVSHQVIGPELQFSPPVLFQVTYFKCGGVSLGLSWAHVLGDPVCASEFINSWGRAMSGLGLNKPINIPRPTPPTTNGSGKDPVSAKRADPVGDHWIPANNCKMDTFSFHLTSAQMNYLQAQMWGPSIEQSPPFESLCAVIWRCIAEARAGSGSGSEPKIVTVCKKDNNKNSSDEMLGNKQVISKVEAESSIIETDLRRLARMLGEEGVDERKEIEEAVNKEEGGSDMYVYGANLTFVDLEEGDVYGLEVKGHKPKFVYYSIQGVGDEGAVLVLPCPKPNSIKSNNGSEGRFVTIILPEDQMGTVISHLKNNALLL</sequence>
<dbReference type="Gene3D" id="3.30.559.10">
    <property type="entry name" value="Chloramphenicol acetyltransferase-like domain"/>
    <property type="match status" value="2"/>
</dbReference>
<dbReference type="GO" id="GO:0016747">
    <property type="term" value="F:acyltransferase activity, transferring groups other than amino-acyl groups"/>
    <property type="evidence" value="ECO:0007669"/>
    <property type="project" value="TreeGrafter"/>
</dbReference>
<dbReference type="InterPro" id="IPR023213">
    <property type="entry name" value="CAT-like_dom_sf"/>
</dbReference>
<accession>A0A834X292</accession>
<proteinExistence type="inferred from homology"/>
<dbReference type="PANTHER" id="PTHR31642">
    <property type="entry name" value="TRICHOTHECENE 3-O-ACETYLTRANSFERASE"/>
    <property type="match status" value="1"/>
</dbReference>
<dbReference type="OrthoDB" id="1862401at2759"/>
<comment type="caution">
    <text evidence="2">The sequence shown here is derived from an EMBL/GenBank/DDBJ whole genome shotgun (WGS) entry which is preliminary data.</text>
</comment>
<name>A0A834X292_9FABA</name>
<dbReference type="PANTHER" id="PTHR31642:SF115">
    <property type="entry name" value="PROTEIN ECERIFERUM 26-LIKE"/>
    <property type="match status" value="1"/>
</dbReference>
<comment type="similarity">
    <text evidence="1">Belongs to the plant acyltransferase family.</text>
</comment>
<keyword evidence="3" id="KW-1185">Reference proteome</keyword>
<evidence type="ECO:0000313" key="3">
    <source>
        <dbReference type="Proteomes" id="UP000634136"/>
    </source>
</evidence>